<dbReference type="Proteomes" id="UP000239504">
    <property type="component" value="Unassembled WGS sequence"/>
</dbReference>
<organism evidence="1 2">
    <name type="scientific">Hyphococcus luteus</name>
    <dbReference type="NCBI Taxonomy" id="2058213"/>
    <lineage>
        <taxon>Bacteria</taxon>
        <taxon>Pseudomonadati</taxon>
        <taxon>Pseudomonadota</taxon>
        <taxon>Alphaproteobacteria</taxon>
        <taxon>Parvularculales</taxon>
        <taxon>Parvularculaceae</taxon>
        <taxon>Hyphococcus</taxon>
    </lineage>
</organism>
<name>A0A2S7K0T5_9PROT</name>
<reference evidence="1 2" key="1">
    <citation type="submission" date="2017-12" db="EMBL/GenBank/DDBJ databases">
        <authorList>
            <person name="Hurst M.R.H."/>
        </authorList>
    </citation>
    <scope>NUCLEOTIDE SEQUENCE [LARGE SCALE GENOMIC DNA]</scope>
    <source>
        <strain evidence="1 2">SY-3-19</strain>
    </source>
</reference>
<dbReference type="RefSeq" id="WP_104831334.1">
    <property type="nucleotide sequence ID" value="NZ_PJCH01000015.1"/>
</dbReference>
<dbReference type="AlphaFoldDB" id="A0A2S7K0T5"/>
<keyword evidence="2" id="KW-1185">Reference proteome</keyword>
<proteinExistence type="predicted"/>
<comment type="caution">
    <text evidence="1">The sequence shown here is derived from an EMBL/GenBank/DDBJ whole genome shotgun (WGS) entry which is preliminary data.</text>
</comment>
<protein>
    <submittedName>
        <fullName evidence="1">Uncharacterized protein</fullName>
    </submittedName>
</protein>
<evidence type="ECO:0000313" key="2">
    <source>
        <dbReference type="Proteomes" id="UP000239504"/>
    </source>
</evidence>
<gene>
    <name evidence="1" type="ORF">CW354_17320</name>
</gene>
<accession>A0A2S7K0T5</accession>
<evidence type="ECO:0000313" key="1">
    <source>
        <dbReference type="EMBL" id="PQA86122.1"/>
    </source>
</evidence>
<sequence>MMNYTFKVIRRTEGYDEHTVTIDAPSRTEAKKLIENGEGVYESLDRDELDKIKITDIINAQPVE</sequence>
<dbReference type="EMBL" id="PJCH01000015">
    <property type="protein sequence ID" value="PQA86122.1"/>
    <property type="molecule type" value="Genomic_DNA"/>
</dbReference>